<dbReference type="InterPro" id="IPR021863">
    <property type="entry name" value="FAS_N"/>
</dbReference>
<keyword evidence="7" id="KW-0812">Transmembrane</keyword>
<keyword evidence="12" id="KW-1185">Reference proteome</keyword>
<keyword evidence="5 7" id="KW-0472">Membrane</keyword>
<evidence type="ECO:0000256" key="1">
    <source>
        <dbReference type="ARBA" id="ARBA00004370"/>
    </source>
</evidence>
<dbReference type="Pfam" id="PF11960">
    <property type="entry name" value="DUF3474"/>
    <property type="match status" value="1"/>
</dbReference>
<comment type="pathway">
    <text evidence="2">Lipid metabolism.</text>
</comment>
<feature type="chain" id="PRO_5046846855" description="Omega-3 fatty acid desaturase" evidence="8">
    <location>
        <begin position="17"/>
        <end position="490"/>
    </location>
</feature>
<comment type="similarity">
    <text evidence="3">Belongs to the fatty acid desaturase type 1 family.</text>
</comment>
<feature type="signal peptide" evidence="8">
    <location>
        <begin position="1"/>
        <end position="16"/>
    </location>
</feature>
<feature type="transmembrane region" description="Helical" evidence="7">
    <location>
        <begin position="166"/>
        <end position="184"/>
    </location>
</feature>
<evidence type="ECO:0000256" key="5">
    <source>
        <dbReference type="ARBA" id="ARBA00023136"/>
    </source>
</evidence>
<evidence type="ECO:0000259" key="9">
    <source>
        <dbReference type="Pfam" id="PF00487"/>
    </source>
</evidence>
<evidence type="ECO:0000313" key="12">
    <source>
        <dbReference type="Proteomes" id="UP001497444"/>
    </source>
</evidence>
<dbReference type="EMBL" id="OZ020096">
    <property type="protein sequence ID" value="CAK9255280.1"/>
    <property type="molecule type" value="Genomic_DNA"/>
</dbReference>
<dbReference type="InterPro" id="IPR012171">
    <property type="entry name" value="Fatty_acid_desaturase"/>
</dbReference>
<evidence type="ECO:0000256" key="4">
    <source>
        <dbReference type="ARBA" id="ARBA00023002"/>
    </source>
</evidence>
<proteinExistence type="inferred from homology"/>
<dbReference type="PANTHER" id="PTHR32100">
    <property type="entry name" value="OMEGA-6 FATTY ACID DESATURASE, CHLOROPLASTIC"/>
    <property type="match status" value="1"/>
</dbReference>
<comment type="subcellular location">
    <subcellularLocation>
        <location evidence="1">Membrane</location>
    </subcellularLocation>
</comment>
<sequence>MAAATLSRMMVGVASASAIGTPSASPVQNADLQQQKKTCVNLQVVRSRKCSNSMLSLATLANLQQGGLVGIGMDRRSGRGCKTSSVVAMVAVPTRPVSLPAEPDAAEGGWGLGDRNLEPLAEGGGGGQGREKDFDPSARPPFTLADIRAAIPKHCWEKNTWKSMSFLARDVAIVFGLAAGAAYLNTWFVWPLYWLAQGTMFWALFVLGHDCGHGSFSNNKRLNNLIGHLTHSTILVPYNGWRISHRTHHQNHGHVDNDESWHPIPESIYRGLDFRAKTGRLSFPWSMFTFPIYLWTRSPGKTGTHFDPKCDLFMPNEGNDVRTSTACWTAMLATLVALTFAIGPMWMLKLYVVPYLVNVVWLDAVTYLHHHGYDKKVPWYRGAEWNYMQGGLSTIDRDYGWFNNIHHDIGTHVVHHLFPQIPHYNLVEATESIKPIMGEYYRDPKKSGPIPVHLLDSLIRSLKEDHFVSDEGDVVYYQSDPNFSSNFFSN</sequence>
<evidence type="ECO:0000256" key="8">
    <source>
        <dbReference type="SAM" id="SignalP"/>
    </source>
</evidence>
<keyword evidence="4" id="KW-0560">Oxidoreductase</keyword>
<feature type="region of interest" description="Disordered" evidence="6">
    <location>
        <begin position="99"/>
        <end position="135"/>
    </location>
</feature>
<evidence type="ECO:0000256" key="3">
    <source>
        <dbReference type="ARBA" id="ARBA00009295"/>
    </source>
</evidence>
<evidence type="ECO:0000313" key="11">
    <source>
        <dbReference type="EMBL" id="CAK9255280.1"/>
    </source>
</evidence>
<protein>
    <recommendedName>
        <fullName evidence="13">Omega-3 fatty acid desaturase</fullName>
    </recommendedName>
</protein>
<evidence type="ECO:0008006" key="13">
    <source>
        <dbReference type="Google" id="ProtNLM"/>
    </source>
</evidence>
<dbReference type="Proteomes" id="UP001497444">
    <property type="component" value="Chromosome 1"/>
</dbReference>
<dbReference type="CDD" id="cd03507">
    <property type="entry name" value="Delta12-FADS-like"/>
    <property type="match status" value="1"/>
</dbReference>
<keyword evidence="8" id="KW-0732">Signal</keyword>
<organism evidence="11 12">
    <name type="scientific">Sphagnum jensenii</name>
    <dbReference type="NCBI Taxonomy" id="128206"/>
    <lineage>
        <taxon>Eukaryota</taxon>
        <taxon>Viridiplantae</taxon>
        <taxon>Streptophyta</taxon>
        <taxon>Embryophyta</taxon>
        <taxon>Bryophyta</taxon>
        <taxon>Sphagnophytina</taxon>
        <taxon>Sphagnopsida</taxon>
        <taxon>Sphagnales</taxon>
        <taxon>Sphagnaceae</taxon>
        <taxon>Sphagnum</taxon>
    </lineage>
</organism>
<evidence type="ECO:0000256" key="7">
    <source>
        <dbReference type="SAM" id="Phobius"/>
    </source>
</evidence>
<evidence type="ECO:0000256" key="2">
    <source>
        <dbReference type="ARBA" id="ARBA00005189"/>
    </source>
</evidence>
<dbReference type="Pfam" id="PF00487">
    <property type="entry name" value="FA_desaturase"/>
    <property type="match status" value="1"/>
</dbReference>
<feature type="transmembrane region" description="Helical" evidence="7">
    <location>
        <begin position="326"/>
        <end position="346"/>
    </location>
</feature>
<evidence type="ECO:0000256" key="6">
    <source>
        <dbReference type="SAM" id="MobiDB-lite"/>
    </source>
</evidence>
<reference evidence="11 12" key="1">
    <citation type="submission" date="2024-02" db="EMBL/GenBank/DDBJ databases">
        <authorList>
            <consortium name="ELIXIR-Norway"/>
            <consortium name="Elixir Norway"/>
        </authorList>
    </citation>
    <scope>NUCLEOTIDE SEQUENCE [LARGE SCALE GENOMIC DNA]</scope>
</reference>
<accession>A0ABP0VP81</accession>
<dbReference type="InterPro" id="IPR005804">
    <property type="entry name" value="FA_desaturase_dom"/>
</dbReference>
<evidence type="ECO:0000259" key="10">
    <source>
        <dbReference type="Pfam" id="PF11960"/>
    </source>
</evidence>
<feature type="domain" description="Fatty acid desaturase" evidence="9">
    <location>
        <begin position="186"/>
        <end position="441"/>
    </location>
</feature>
<keyword evidence="7" id="KW-1133">Transmembrane helix</keyword>
<name>A0ABP0VP81_9BRYO</name>
<feature type="domain" description="Fatty acid desaturase N-terminal" evidence="10">
    <location>
        <begin position="128"/>
        <end position="179"/>
    </location>
</feature>
<gene>
    <name evidence="11" type="ORF">CSSPJE1EN1_LOCUS758</name>
</gene>